<gene>
    <name evidence="1" type="ORF">SAMN05661012_04312</name>
    <name evidence="2" type="ORF">SR876_11360</name>
</gene>
<reference evidence="1 3" key="1">
    <citation type="submission" date="2016-11" db="EMBL/GenBank/DDBJ databases">
        <authorList>
            <person name="Jaros S."/>
            <person name="Januszkiewicz K."/>
            <person name="Wedrychowicz H."/>
        </authorList>
    </citation>
    <scope>NUCLEOTIDE SEQUENCE [LARGE SCALE GENOMIC DNA]</scope>
    <source>
        <strain evidence="1 3">DSM 784</strain>
    </source>
</reference>
<evidence type="ECO:0000313" key="2">
    <source>
        <dbReference type="EMBL" id="WQG92103.1"/>
    </source>
</evidence>
<dbReference type="EMBL" id="CP140154">
    <property type="protein sequence ID" value="WQG92103.1"/>
    <property type="molecule type" value="Genomic_DNA"/>
</dbReference>
<dbReference type="RefSeq" id="WP_177318657.1">
    <property type="nucleotide sequence ID" value="NZ_CP139972.1"/>
</dbReference>
<dbReference type="AlphaFoldDB" id="A0A1K1RV12"/>
<protein>
    <submittedName>
        <fullName evidence="1">Uncharacterized protein</fullName>
    </submittedName>
</protein>
<dbReference type="Proteomes" id="UP001326715">
    <property type="component" value="Chromosome"/>
</dbReference>
<dbReference type="EMBL" id="FPIZ01000014">
    <property type="protein sequence ID" value="SFW75913.1"/>
    <property type="molecule type" value="Genomic_DNA"/>
</dbReference>
<evidence type="ECO:0000313" key="1">
    <source>
        <dbReference type="EMBL" id="SFW75913.1"/>
    </source>
</evidence>
<keyword evidence="4" id="KW-1185">Reference proteome</keyword>
<proteinExistence type="predicted"/>
<evidence type="ECO:0000313" key="3">
    <source>
        <dbReference type="Proteomes" id="UP000183788"/>
    </source>
</evidence>
<evidence type="ECO:0000313" key="4">
    <source>
        <dbReference type="Proteomes" id="UP001326715"/>
    </source>
</evidence>
<organism evidence="1 3">
    <name type="scientific">Chitinophaga sancti</name>
    <dbReference type="NCBI Taxonomy" id="1004"/>
    <lineage>
        <taxon>Bacteria</taxon>
        <taxon>Pseudomonadati</taxon>
        <taxon>Bacteroidota</taxon>
        <taxon>Chitinophagia</taxon>
        <taxon>Chitinophagales</taxon>
        <taxon>Chitinophagaceae</taxon>
        <taxon>Chitinophaga</taxon>
    </lineage>
</organism>
<accession>A0A1K1RV12</accession>
<name>A0A1K1RV12_9BACT</name>
<dbReference type="Proteomes" id="UP000183788">
    <property type="component" value="Unassembled WGS sequence"/>
</dbReference>
<sequence>MDPSHVLAKYDLKPEVDYAWFDAEMFDEGESYLELFNWLVAITKGKLNPQNLTCR</sequence>
<reference evidence="2 4" key="2">
    <citation type="submission" date="2023-11" db="EMBL/GenBank/DDBJ databases">
        <title>MicrobeMod: A computational toolkit for identifying prokaryotic methylation and restriction-modification with nanopore sequencing.</title>
        <authorList>
            <person name="Crits-Christoph A."/>
            <person name="Kang S.C."/>
            <person name="Lee H."/>
            <person name="Ostrov N."/>
        </authorList>
    </citation>
    <scope>NUCLEOTIDE SEQUENCE [LARGE SCALE GENOMIC DNA]</scope>
    <source>
        <strain evidence="2 4">ATCC 23090</strain>
    </source>
</reference>